<evidence type="ECO:0000313" key="4">
    <source>
        <dbReference type="Proteomes" id="UP000473681"/>
    </source>
</evidence>
<proteinExistence type="predicted"/>
<dbReference type="EMBL" id="SWVK01000012">
    <property type="protein sequence ID" value="NFN35414.1"/>
    <property type="molecule type" value="Genomic_DNA"/>
</dbReference>
<dbReference type="Proteomes" id="UP000476820">
    <property type="component" value="Unassembled WGS sequence"/>
</dbReference>
<keyword evidence="1" id="KW-0732">Signal</keyword>
<evidence type="ECO:0000313" key="3">
    <source>
        <dbReference type="EMBL" id="NFN35414.1"/>
    </source>
</evidence>
<organism evidence="2 5">
    <name type="scientific">Clostridium botulinum</name>
    <dbReference type="NCBI Taxonomy" id="1491"/>
    <lineage>
        <taxon>Bacteria</taxon>
        <taxon>Bacillati</taxon>
        <taxon>Bacillota</taxon>
        <taxon>Clostridia</taxon>
        <taxon>Eubacteriales</taxon>
        <taxon>Clostridiaceae</taxon>
        <taxon>Clostridium</taxon>
    </lineage>
</organism>
<dbReference type="Proteomes" id="UP000473681">
    <property type="component" value="Unassembled WGS sequence"/>
</dbReference>
<sequence>MKKRIAILLITLVAFSLAGCNSKPPEEKIKSALDDGTITFADAKTKGWIDDEWIEKNYKPIEGSTKIYLFEPFDTTYLDGSPASSKLIEGKMCLVFFNTQKIETMNKLEVFNKAYEDMQAMGIPILGIITDKDLEGAKEKLTNIKFPMIVYNQEMQKSLKQYTDIDESDVISIFTKEGGFYSAWNNSVTLDELLTFAKKVVDDD</sequence>
<gene>
    <name evidence="2" type="ORF">FC774_03815</name>
    <name evidence="3" type="ORF">FDB51_09825</name>
</gene>
<evidence type="ECO:0000256" key="1">
    <source>
        <dbReference type="SAM" id="SignalP"/>
    </source>
</evidence>
<evidence type="ECO:0000313" key="2">
    <source>
        <dbReference type="EMBL" id="NFF87021.1"/>
    </source>
</evidence>
<reference evidence="4 5" key="1">
    <citation type="submission" date="2019-04" db="EMBL/GenBank/DDBJ databases">
        <title>Genome sequencing of Clostridium botulinum Groups I-IV and Clostridium butyricum.</title>
        <authorList>
            <person name="Brunt J."/>
            <person name="Van Vliet A.H.M."/>
            <person name="Stringer S.C."/>
            <person name="Carter A.T."/>
            <person name="Peck M.W."/>
        </authorList>
    </citation>
    <scope>NUCLEOTIDE SEQUENCE [LARGE SCALE GENOMIC DNA]</scope>
    <source>
        <strain evidence="2 5">1605</strain>
        <strain evidence="3 4">CB-K-33E</strain>
    </source>
</reference>
<feature type="signal peptide" evidence="1">
    <location>
        <begin position="1"/>
        <end position="18"/>
    </location>
</feature>
<dbReference type="InterPro" id="IPR036249">
    <property type="entry name" value="Thioredoxin-like_sf"/>
</dbReference>
<dbReference type="AlphaFoldDB" id="A0A0L9YBY7"/>
<evidence type="ECO:0000313" key="5">
    <source>
        <dbReference type="Proteomes" id="UP000476820"/>
    </source>
</evidence>
<name>A0A0L9YBY7_CLOBO</name>
<dbReference type="PROSITE" id="PS51257">
    <property type="entry name" value="PROKAR_LIPOPROTEIN"/>
    <property type="match status" value="1"/>
</dbReference>
<protein>
    <submittedName>
        <fullName evidence="2">Uncharacterized protein</fullName>
    </submittedName>
</protein>
<accession>A0A0L9YBY7</accession>
<comment type="caution">
    <text evidence="2">The sequence shown here is derived from an EMBL/GenBank/DDBJ whole genome shotgun (WGS) entry which is preliminary data.</text>
</comment>
<dbReference type="RefSeq" id="WP_053341729.1">
    <property type="nucleotide sequence ID" value="NZ_JACBDB010000007.1"/>
</dbReference>
<dbReference type="OrthoDB" id="1850112at2"/>
<dbReference type="SUPFAM" id="SSF52833">
    <property type="entry name" value="Thioredoxin-like"/>
    <property type="match status" value="1"/>
</dbReference>
<feature type="chain" id="PRO_5038209865" evidence="1">
    <location>
        <begin position="19"/>
        <end position="204"/>
    </location>
</feature>
<dbReference type="EMBL" id="SWOV01000006">
    <property type="protein sequence ID" value="NFF87021.1"/>
    <property type="molecule type" value="Genomic_DNA"/>
</dbReference>
<dbReference type="Gene3D" id="3.40.30.10">
    <property type="entry name" value="Glutaredoxin"/>
    <property type="match status" value="1"/>
</dbReference>